<keyword evidence="6" id="KW-1185">Reference proteome</keyword>
<keyword evidence="2" id="KW-0285">Flavoprotein</keyword>
<dbReference type="PANTHER" id="PTHR42877:SF4">
    <property type="entry name" value="FAD_NAD(P)-BINDING DOMAIN-CONTAINING PROTEIN-RELATED"/>
    <property type="match status" value="1"/>
</dbReference>
<organism evidence="5 6">
    <name type="scientific">Yinghuangia aomiensis</name>
    <dbReference type="NCBI Taxonomy" id="676205"/>
    <lineage>
        <taxon>Bacteria</taxon>
        <taxon>Bacillati</taxon>
        <taxon>Actinomycetota</taxon>
        <taxon>Actinomycetes</taxon>
        <taxon>Kitasatosporales</taxon>
        <taxon>Streptomycetaceae</taxon>
        <taxon>Yinghuangia</taxon>
    </lineage>
</organism>
<evidence type="ECO:0000256" key="2">
    <source>
        <dbReference type="ARBA" id="ARBA00022630"/>
    </source>
</evidence>
<dbReference type="SUPFAM" id="SSF51905">
    <property type="entry name" value="FAD/NAD(P)-binding domain"/>
    <property type="match status" value="1"/>
</dbReference>
<keyword evidence="3" id="KW-0274">FAD</keyword>
<dbReference type="PANTHER" id="PTHR42877">
    <property type="entry name" value="L-ORNITHINE N(5)-MONOOXYGENASE-RELATED"/>
    <property type="match status" value="1"/>
</dbReference>
<evidence type="ECO:0000256" key="3">
    <source>
        <dbReference type="ARBA" id="ARBA00022827"/>
    </source>
</evidence>
<dbReference type="EMBL" id="BAABHS010000049">
    <property type="protein sequence ID" value="GAA4993374.1"/>
    <property type="molecule type" value="Genomic_DNA"/>
</dbReference>
<dbReference type="InterPro" id="IPR051209">
    <property type="entry name" value="FAD-bind_Monooxygenase_sf"/>
</dbReference>
<dbReference type="InterPro" id="IPR036188">
    <property type="entry name" value="FAD/NAD-bd_sf"/>
</dbReference>
<comment type="caution">
    <text evidence="5">The sequence shown here is derived from an EMBL/GenBank/DDBJ whole genome shotgun (WGS) entry which is preliminary data.</text>
</comment>
<evidence type="ECO:0000313" key="5">
    <source>
        <dbReference type="EMBL" id="GAA4993374.1"/>
    </source>
</evidence>
<dbReference type="Pfam" id="PF00743">
    <property type="entry name" value="FMO-like"/>
    <property type="match status" value="1"/>
</dbReference>
<dbReference type="PRINTS" id="PR00368">
    <property type="entry name" value="FADPNR"/>
</dbReference>
<dbReference type="Proteomes" id="UP001500466">
    <property type="component" value="Unassembled WGS sequence"/>
</dbReference>
<proteinExistence type="inferred from homology"/>
<reference evidence="6" key="1">
    <citation type="journal article" date="2019" name="Int. J. Syst. Evol. Microbiol.">
        <title>The Global Catalogue of Microorganisms (GCM) 10K type strain sequencing project: providing services to taxonomists for standard genome sequencing and annotation.</title>
        <authorList>
            <consortium name="The Broad Institute Genomics Platform"/>
            <consortium name="The Broad Institute Genome Sequencing Center for Infectious Disease"/>
            <person name="Wu L."/>
            <person name="Ma J."/>
        </authorList>
    </citation>
    <scope>NUCLEOTIDE SEQUENCE [LARGE SCALE GENOMIC DNA]</scope>
    <source>
        <strain evidence="6">JCM 17986</strain>
    </source>
</reference>
<sequence length="646" mass="69683">MLSPEPPAEAVMPPLFPRTLAADLPLAGCTAAEVSERLTGADPRALLMALVHLTRDADALTVFAAVCEPGAADDDLTAALRDRLAAVLTEPPSAEAGAPLPDALMQAMAATFAREPVAAEFLPVLRDQCGFDTLDADPTPPAADGGFHVAVIGAGLTGIAAAVKLAEAGHTYRIYERNSDVGGVWLVNQYPGVGVDTPSHFYSYSFAVNPDWPAFYSSGDVVLGYLRRCADAYGIRAHTSFDTHVESCAWDEADRRWTLTTRHADGTVSRDHADAVVSAIGFFQDPKYPDIPGLADFAGTVVHTAAWDPGLDLAGRRVALVGTGASAMQTAPAIVDDVAALTVFQRQPAWIQPRRAANLTVPEGALWAMRHVPYYAEWFRTITYWFASDANYATITADPDWRGADTAISAASDKLRQILVAYAQAELADRPDLLAKAVPAYPPFGKRILRDADWYRMLRRDHVDLCTEPIDRIIPEGIRTADGTVTEAEVLILATGFHLLPMLRSVTVTGRGGTVLADVWGDEDPRAHLGVTVPGFPNLFVLSGPNSSPGHGAGNNFVSEVQIHYVLACLDLLRERGLRTLEPTEEAHAAYADDVDATMAGLVWSHPSVRSYYRNAAGRVVVTNPWRLVDYWHMLRKPDPAAHVLG</sequence>
<protein>
    <submittedName>
        <fullName evidence="5">NAD(P)/FAD-dependent oxidoreductase</fullName>
    </submittedName>
</protein>
<dbReference type="Gene3D" id="3.50.50.60">
    <property type="entry name" value="FAD/NAD(P)-binding domain"/>
    <property type="match status" value="2"/>
</dbReference>
<dbReference type="InterPro" id="IPR020946">
    <property type="entry name" value="Flavin_mOase-like"/>
</dbReference>
<evidence type="ECO:0000256" key="4">
    <source>
        <dbReference type="ARBA" id="ARBA00023002"/>
    </source>
</evidence>
<gene>
    <name evidence="5" type="ORF">GCM10023205_77540</name>
</gene>
<accession>A0ABP9ICY6</accession>
<name>A0ABP9ICY6_9ACTN</name>
<keyword evidence="4" id="KW-0560">Oxidoreductase</keyword>
<evidence type="ECO:0000256" key="1">
    <source>
        <dbReference type="ARBA" id="ARBA00010139"/>
    </source>
</evidence>
<comment type="similarity">
    <text evidence="1">Belongs to the FAD-binding monooxygenase family.</text>
</comment>
<evidence type="ECO:0000313" key="6">
    <source>
        <dbReference type="Proteomes" id="UP001500466"/>
    </source>
</evidence>